<dbReference type="AlphaFoldDB" id="A0A2M8W5V6"/>
<accession>A0A2M8W5V6</accession>
<organism evidence="1 2">
    <name type="scientific">Yoonia maricola</name>
    <dbReference type="NCBI Taxonomy" id="420999"/>
    <lineage>
        <taxon>Bacteria</taxon>
        <taxon>Pseudomonadati</taxon>
        <taxon>Pseudomonadota</taxon>
        <taxon>Alphaproteobacteria</taxon>
        <taxon>Rhodobacterales</taxon>
        <taxon>Paracoccaceae</taxon>
        <taxon>Yoonia</taxon>
    </lineage>
</organism>
<gene>
    <name evidence="1" type="ORF">BC777_2650</name>
</gene>
<dbReference type="EMBL" id="PGTY01000002">
    <property type="protein sequence ID" value="PJI86282.1"/>
    <property type="molecule type" value="Genomic_DNA"/>
</dbReference>
<evidence type="ECO:0000313" key="2">
    <source>
        <dbReference type="Proteomes" id="UP000228531"/>
    </source>
</evidence>
<dbReference type="OrthoDB" id="7772846at2"/>
<name>A0A2M8W5V6_9RHOB</name>
<sequence length="118" mass="12792">MQFINAQITAGVWQGDLVGAGSKQPDLHVTHLGQTLDQVTCTRDAKQDVWRVAIPIPSALISDGVQTFVINDDCGSTIGSFAIICGEPLTDDLRAEITLLRSELDLLQKAFRQHCADS</sequence>
<dbReference type="Proteomes" id="UP000228531">
    <property type="component" value="Unassembled WGS sequence"/>
</dbReference>
<reference evidence="1 2" key="1">
    <citation type="submission" date="2017-11" db="EMBL/GenBank/DDBJ databases">
        <title>Genomic Encyclopedia of Archaeal and Bacterial Type Strains, Phase II (KMG-II): From Individual Species to Whole Genera.</title>
        <authorList>
            <person name="Goeker M."/>
        </authorList>
    </citation>
    <scope>NUCLEOTIDE SEQUENCE [LARGE SCALE GENOMIC DNA]</scope>
    <source>
        <strain evidence="1 2">DSM 29128</strain>
    </source>
</reference>
<protein>
    <submittedName>
        <fullName evidence="1">Uncharacterized protein</fullName>
    </submittedName>
</protein>
<evidence type="ECO:0000313" key="1">
    <source>
        <dbReference type="EMBL" id="PJI86282.1"/>
    </source>
</evidence>
<comment type="caution">
    <text evidence="1">The sequence shown here is derived from an EMBL/GenBank/DDBJ whole genome shotgun (WGS) entry which is preliminary data.</text>
</comment>
<keyword evidence="2" id="KW-1185">Reference proteome</keyword>
<dbReference type="RefSeq" id="WP_100368586.1">
    <property type="nucleotide sequence ID" value="NZ_PGTY01000002.1"/>
</dbReference>
<proteinExistence type="predicted"/>